<feature type="compositionally biased region" description="Basic residues" evidence="1">
    <location>
        <begin position="631"/>
        <end position="649"/>
    </location>
</feature>
<sequence length="681" mass="78491">MISLFVFALLLGGGAAQVDVTPLVEEWTLDEMLNIYTLVTWSTLIQDGDQKIVVDMPPMNETALEKKLHDALKERNLTPQLINKLVSTHGHPKNFGHNSAFPNAHQFFSTYEHNGKTFLRTGLYENGKMQLSPNVQLWYTPGNAPEDITVMVSNVPNRGIVAITGNLIFNSNDILEPSLWEKKAQHVHAGIKRRRKVICHANYVIPGHGPIFAVTDQHRDTVKCQEGVNATTEEQKRLRRQHSHQYYVQRSYKTSSSSSNSNSDSDSNNNQRQYEYQGSVEERQRDEESRRQLEYQRNLEQWQRDQEERRQQLPQAQAEQVTAEWNSNKCCPQQPCESNQPLCSSVCCSQPPCQANQPPCNFASSCCNQQQSCAWNQVKCQANCQQRQSCAPQPLPQQQAAPVQCDHTETHHHYIGAEHEIFRTHIRNEQNDLTTTLNDQQKQMRVDQEKTNQILLEYIGDLSSSIQQWVEEDRRRDHERNSIISRHKQEIATLEERQARELAELNDRPPQPPLDLRQDNVLRALEEHKRTADQWWHHQKQVEESKRAHEETSYRKVMITPARNYSTATIIKREPCRQQPAPAPQPTAKCTTSCDTGCAQGCNTGCAQGCNTGCAQGCNTGCAQGIDPSQQHRHLPGQRHYRRRRLRRHESRDERKQRKLDWLRTSQIDEETRDKQDQNSE</sequence>
<proteinExistence type="predicted"/>
<feature type="compositionally biased region" description="Basic and acidic residues" evidence="1">
    <location>
        <begin position="670"/>
        <end position="681"/>
    </location>
</feature>
<dbReference type="PANTHER" id="PTHR23200">
    <property type="entry name" value="METALLO-BETA-LACTAMASE DOMAIN-CONTAINING PROTEIN 1"/>
    <property type="match status" value="1"/>
</dbReference>
<evidence type="ECO:0000313" key="3">
    <source>
        <dbReference type="Proteomes" id="UP000887566"/>
    </source>
</evidence>
<keyword evidence="3" id="KW-1185">Reference proteome</keyword>
<reference evidence="4" key="1">
    <citation type="submission" date="2022-11" db="UniProtKB">
        <authorList>
            <consortium name="WormBaseParasite"/>
        </authorList>
    </citation>
    <scope>IDENTIFICATION</scope>
</reference>
<feature type="region of interest" description="Disordered" evidence="1">
    <location>
        <begin position="625"/>
        <end position="681"/>
    </location>
</feature>
<dbReference type="Proteomes" id="UP000887566">
    <property type="component" value="Unplaced"/>
</dbReference>
<dbReference type="InterPro" id="IPR039344">
    <property type="entry name" value="MBLAC1"/>
</dbReference>
<feature type="signal peptide" evidence="2">
    <location>
        <begin position="1"/>
        <end position="16"/>
    </location>
</feature>
<feature type="compositionally biased region" description="Low complexity" evidence="1">
    <location>
        <begin position="255"/>
        <end position="270"/>
    </location>
</feature>
<feature type="compositionally biased region" description="Polar residues" evidence="1">
    <location>
        <begin position="244"/>
        <end position="254"/>
    </location>
</feature>
<dbReference type="AlphaFoldDB" id="A0A914VPQ8"/>
<name>A0A914VPQ8_9BILA</name>
<protein>
    <submittedName>
        <fullName evidence="4">Metallo-beta-lactamase domain-containing protein</fullName>
    </submittedName>
</protein>
<evidence type="ECO:0000256" key="1">
    <source>
        <dbReference type="SAM" id="MobiDB-lite"/>
    </source>
</evidence>
<dbReference type="SUPFAM" id="SSF56281">
    <property type="entry name" value="Metallo-hydrolase/oxidoreductase"/>
    <property type="match status" value="1"/>
</dbReference>
<evidence type="ECO:0000256" key="2">
    <source>
        <dbReference type="SAM" id="SignalP"/>
    </source>
</evidence>
<keyword evidence="2" id="KW-0732">Signal</keyword>
<dbReference type="Gene3D" id="3.60.15.10">
    <property type="entry name" value="Ribonuclease Z/Hydroxyacylglutathione hydrolase-like"/>
    <property type="match status" value="1"/>
</dbReference>
<feature type="chain" id="PRO_5037686718" evidence="2">
    <location>
        <begin position="17"/>
        <end position="681"/>
    </location>
</feature>
<feature type="compositionally biased region" description="Basic and acidic residues" evidence="1">
    <location>
        <begin position="650"/>
        <end position="662"/>
    </location>
</feature>
<dbReference type="PANTHER" id="PTHR23200:SF39">
    <property type="entry name" value="PROTEIN CBG14679"/>
    <property type="match status" value="1"/>
</dbReference>
<accession>A0A914VPQ8</accession>
<evidence type="ECO:0000313" key="4">
    <source>
        <dbReference type="WBParaSite" id="PSAMB.scaffold2237size24425.g16937.t1"/>
    </source>
</evidence>
<feature type="compositionally biased region" description="Basic and acidic residues" evidence="1">
    <location>
        <begin position="280"/>
        <end position="292"/>
    </location>
</feature>
<dbReference type="InterPro" id="IPR036866">
    <property type="entry name" value="RibonucZ/Hydroxyglut_hydro"/>
</dbReference>
<organism evidence="3 4">
    <name type="scientific">Plectus sambesii</name>
    <dbReference type="NCBI Taxonomy" id="2011161"/>
    <lineage>
        <taxon>Eukaryota</taxon>
        <taxon>Metazoa</taxon>
        <taxon>Ecdysozoa</taxon>
        <taxon>Nematoda</taxon>
        <taxon>Chromadorea</taxon>
        <taxon>Plectida</taxon>
        <taxon>Plectina</taxon>
        <taxon>Plectoidea</taxon>
        <taxon>Plectidae</taxon>
        <taxon>Plectus</taxon>
    </lineage>
</organism>
<dbReference type="WBParaSite" id="PSAMB.scaffold2237size24425.g16937.t1">
    <property type="protein sequence ID" value="PSAMB.scaffold2237size24425.g16937.t1"/>
    <property type="gene ID" value="PSAMB.scaffold2237size24425.g16937"/>
</dbReference>
<feature type="region of interest" description="Disordered" evidence="1">
    <location>
        <begin position="231"/>
        <end position="292"/>
    </location>
</feature>